<evidence type="ECO:0000256" key="1">
    <source>
        <dbReference type="SAM" id="SignalP"/>
    </source>
</evidence>
<accession>A0AAD5WKS5</accession>
<gene>
    <name evidence="2" type="ORF">KIN20_036905</name>
</gene>
<feature type="signal peptide" evidence="1">
    <location>
        <begin position="1"/>
        <end position="26"/>
    </location>
</feature>
<reference evidence="2" key="1">
    <citation type="submission" date="2021-06" db="EMBL/GenBank/DDBJ databases">
        <title>Parelaphostrongylus tenuis whole genome reference sequence.</title>
        <authorList>
            <person name="Garwood T.J."/>
            <person name="Larsen P.A."/>
            <person name="Fountain-Jones N.M."/>
            <person name="Garbe J.R."/>
            <person name="Macchietto M.G."/>
            <person name="Kania S.A."/>
            <person name="Gerhold R.W."/>
            <person name="Richards J.E."/>
            <person name="Wolf T.M."/>
        </authorList>
    </citation>
    <scope>NUCLEOTIDE SEQUENCE</scope>
    <source>
        <strain evidence="2">MNPRO001-30</strain>
        <tissue evidence="2">Meninges</tissue>
    </source>
</reference>
<comment type="caution">
    <text evidence="2">The sequence shown here is derived from an EMBL/GenBank/DDBJ whole genome shotgun (WGS) entry which is preliminary data.</text>
</comment>
<evidence type="ECO:0000313" key="3">
    <source>
        <dbReference type="Proteomes" id="UP001196413"/>
    </source>
</evidence>
<evidence type="ECO:0000313" key="2">
    <source>
        <dbReference type="EMBL" id="KAJ1374254.1"/>
    </source>
</evidence>
<dbReference type="EMBL" id="JAHQIW010007420">
    <property type="protein sequence ID" value="KAJ1374254.1"/>
    <property type="molecule type" value="Genomic_DNA"/>
</dbReference>
<keyword evidence="1" id="KW-0732">Signal</keyword>
<keyword evidence="3" id="KW-1185">Reference proteome</keyword>
<name>A0AAD5WKS5_PARTN</name>
<feature type="chain" id="PRO_5042259098" evidence="1">
    <location>
        <begin position="27"/>
        <end position="226"/>
    </location>
</feature>
<sequence>MNGHINMAIHSIIFTLMLASLSAVSGCGVMPQGQARTWNFTVSGFSLPVTMTYSASPTVRSQFFGIAATREAASSFVSRLVMQTVIDVLEQQGRSAPLPDFVISSILSQLMIQVSYDPLECKEASTIANMETAAMVTMPPLCIIVDSTVTSLCTKMNMKCHLIMNDRMPVPVPSTHKSISGTLTTTNIIMANWSRHMWQNVVNRAVQVLASSPLRSNFFSAVATVS</sequence>
<dbReference type="AlphaFoldDB" id="A0AAD5WKS5"/>
<dbReference type="Proteomes" id="UP001196413">
    <property type="component" value="Unassembled WGS sequence"/>
</dbReference>
<proteinExistence type="predicted"/>
<organism evidence="2 3">
    <name type="scientific">Parelaphostrongylus tenuis</name>
    <name type="common">Meningeal worm</name>
    <dbReference type="NCBI Taxonomy" id="148309"/>
    <lineage>
        <taxon>Eukaryota</taxon>
        <taxon>Metazoa</taxon>
        <taxon>Ecdysozoa</taxon>
        <taxon>Nematoda</taxon>
        <taxon>Chromadorea</taxon>
        <taxon>Rhabditida</taxon>
        <taxon>Rhabditina</taxon>
        <taxon>Rhabditomorpha</taxon>
        <taxon>Strongyloidea</taxon>
        <taxon>Metastrongylidae</taxon>
        <taxon>Parelaphostrongylus</taxon>
    </lineage>
</organism>
<protein>
    <submittedName>
        <fullName evidence="2">Uncharacterized protein</fullName>
    </submittedName>
</protein>